<dbReference type="STRING" id="76021.BS329_13620"/>
<dbReference type="InterPro" id="IPR029063">
    <property type="entry name" value="SAM-dependent_MTases_sf"/>
</dbReference>
<feature type="domain" description="O-methyltransferase dimerisation" evidence="5">
    <location>
        <begin position="11"/>
        <end position="86"/>
    </location>
</feature>
<dbReference type="GO" id="GO:0008171">
    <property type="term" value="F:O-methyltransferase activity"/>
    <property type="evidence" value="ECO:0007669"/>
    <property type="project" value="InterPro"/>
</dbReference>
<evidence type="ECO:0000256" key="3">
    <source>
        <dbReference type="ARBA" id="ARBA00022691"/>
    </source>
</evidence>
<accession>A0A1R0KUM6</accession>
<dbReference type="PANTHER" id="PTHR43712">
    <property type="entry name" value="PUTATIVE (AFU_ORTHOLOGUE AFUA_4G14580)-RELATED"/>
    <property type="match status" value="1"/>
</dbReference>
<dbReference type="Gene3D" id="3.40.50.150">
    <property type="entry name" value="Vaccinia Virus protein VP39"/>
    <property type="match status" value="1"/>
</dbReference>
<dbReference type="SUPFAM" id="SSF46785">
    <property type="entry name" value="Winged helix' DNA-binding domain"/>
    <property type="match status" value="1"/>
</dbReference>
<dbReference type="AlphaFoldDB" id="A0A1R0KUM6"/>
<dbReference type="InterPro" id="IPR001077">
    <property type="entry name" value="COMT_C"/>
</dbReference>
<dbReference type="PROSITE" id="PS51683">
    <property type="entry name" value="SAM_OMT_II"/>
    <property type="match status" value="1"/>
</dbReference>
<evidence type="ECO:0000313" key="6">
    <source>
        <dbReference type="EMBL" id="OLZ52363.1"/>
    </source>
</evidence>
<keyword evidence="2" id="KW-0808">Transferase</keyword>
<evidence type="ECO:0000313" key="7">
    <source>
        <dbReference type="Proteomes" id="UP000187486"/>
    </source>
</evidence>
<dbReference type="PANTHER" id="PTHR43712:SF2">
    <property type="entry name" value="O-METHYLTRANSFERASE CICE"/>
    <property type="match status" value="1"/>
</dbReference>
<dbReference type="InterPro" id="IPR036388">
    <property type="entry name" value="WH-like_DNA-bd_sf"/>
</dbReference>
<protein>
    <submittedName>
        <fullName evidence="6">Uncharacterized protein</fullName>
    </submittedName>
</protein>
<keyword evidence="7" id="KW-1185">Reference proteome</keyword>
<name>A0A1R0KUM6_9PSEU</name>
<organism evidence="6 7">
    <name type="scientific">Amycolatopsis coloradensis</name>
    <dbReference type="NCBI Taxonomy" id="76021"/>
    <lineage>
        <taxon>Bacteria</taxon>
        <taxon>Bacillati</taxon>
        <taxon>Actinomycetota</taxon>
        <taxon>Actinomycetes</taxon>
        <taxon>Pseudonocardiales</taxon>
        <taxon>Pseudonocardiaceae</taxon>
        <taxon>Amycolatopsis</taxon>
    </lineage>
</organism>
<dbReference type="Gene3D" id="1.10.10.10">
    <property type="entry name" value="Winged helix-like DNA-binding domain superfamily/Winged helix DNA-binding domain"/>
    <property type="match status" value="1"/>
</dbReference>
<comment type="caution">
    <text evidence="6">The sequence shown here is derived from an EMBL/GenBank/DDBJ whole genome shotgun (WGS) entry which is preliminary data.</text>
</comment>
<dbReference type="GO" id="GO:0032259">
    <property type="term" value="P:methylation"/>
    <property type="evidence" value="ECO:0007669"/>
    <property type="project" value="UniProtKB-KW"/>
</dbReference>
<evidence type="ECO:0000256" key="2">
    <source>
        <dbReference type="ARBA" id="ARBA00022679"/>
    </source>
</evidence>
<sequence length="340" mass="36197">MMTHQDTARVMDMVFGFVPAQIVRTMAALDLADQLAGGPVSLEELVKLTDCHEPSLRRLLRGAVFVRLVIRNEEGAYELTPAGQLLRADAPGSVKYLALQLTGEPTWSACGNIEHTVRTGQPAVQHVFGQSSYAWLADDPTTQALFYQCYMEVARQDVPGLVEALDLAGIHDIVDVGGGNGVLMAGLLDGNPGLSGAIFDQPAGLENTQAVLADAGVADRCTLIAGDFFTDPLPAERDAYLVKSALCDWGDDDVVRILRACRQAMCADSTLFVIDMVLPEGDATPDPVALMSDLCTLACGGAIRTEKEFGALFTEAGLRPVGTGGRQPGTHTNILRAVKI</sequence>
<proteinExistence type="predicted"/>
<dbReference type="EMBL" id="MQUQ01000006">
    <property type="protein sequence ID" value="OLZ52363.1"/>
    <property type="molecule type" value="Genomic_DNA"/>
</dbReference>
<dbReference type="InterPro" id="IPR016461">
    <property type="entry name" value="COMT-like"/>
</dbReference>
<dbReference type="InterPro" id="IPR012967">
    <property type="entry name" value="COMT_dimerisation"/>
</dbReference>
<dbReference type="GO" id="GO:0046983">
    <property type="term" value="F:protein dimerization activity"/>
    <property type="evidence" value="ECO:0007669"/>
    <property type="project" value="InterPro"/>
</dbReference>
<dbReference type="InterPro" id="IPR036390">
    <property type="entry name" value="WH_DNA-bd_sf"/>
</dbReference>
<evidence type="ECO:0000256" key="1">
    <source>
        <dbReference type="ARBA" id="ARBA00022603"/>
    </source>
</evidence>
<keyword evidence="1" id="KW-0489">Methyltransferase</keyword>
<dbReference type="CDD" id="cd02440">
    <property type="entry name" value="AdoMet_MTases"/>
    <property type="match status" value="1"/>
</dbReference>
<dbReference type="Pfam" id="PF08100">
    <property type="entry name" value="Dimerisation"/>
    <property type="match status" value="1"/>
</dbReference>
<reference evidence="6 7" key="1">
    <citation type="submission" date="2016-01" db="EMBL/GenBank/DDBJ databases">
        <title>Amycolatopsis coloradensis genome sequencing and assembly.</title>
        <authorList>
            <person name="Mayilraj S."/>
        </authorList>
    </citation>
    <scope>NUCLEOTIDE SEQUENCE [LARGE SCALE GENOMIC DNA]</scope>
    <source>
        <strain evidence="6 7">DSM 44225</strain>
    </source>
</reference>
<feature type="domain" description="O-methyltransferase C-terminal" evidence="4">
    <location>
        <begin position="115"/>
        <end position="318"/>
    </location>
</feature>
<evidence type="ECO:0000259" key="5">
    <source>
        <dbReference type="Pfam" id="PF08100"/>
    </source>
</evidence>
<dbReference type="Proteomes" id="UP000187486">
    <property type="component" value="Unassembled WGS sequence"/>
</dbReference>
<evidence type="ECO:0000259" key="4">
    <source>
        <dbReference type="Pfam" id="PF00891"/>
    </source>
</evidence>
<dbReference type="Gene3D" id="1.10.287.1350">
    <property type="match status" value="1"/>
</dbReference>
<dbReference type="Pfam" id="PF00891">
    <property type="entry name" value="Methyltransf_2"/>
    <property type="match status" value="1"/>
</dbReference>
<gene>
    <name evidence="6" type="ORF">BS329_13620</name>
</gene>
<dbReference type="SUPFAM" id="SSF53335">
    <property type="entry name" value="S-adenosyl-L-methionine-dependent methyltransferases"/>
    <property type="match status" value="1"/>
</dbReference>
<keyword evidence="3" id="KW-0949">S-adenosyl-L-methionine</keyword>
<dbReference type="PIRSF" id="PIRSF005739">
    <property type="entry name" value="O-mtase"/>
    <property type="match status" value="1"/>
</dbReference>